<evidence type="ECO:0000313" key="1">
    <source>
        <dbReference type="EMBL" id="KAF9644344.1"/>
    </source>
</evidence>
<reference evidence="1" key="2">
    <citation type="journal article" date="2020" name="Nat. Commun.">
        <title>Large-scale genome sequencing of mycorrhizal fungi provides insights into the early evolution of symbiotic traits.</title>
        <authorList>
            <person name="Miyauchi S."/>
            <person name="Kiss E."/>
            <person name="Kuo A."/>
            <person name="Drula E."/>
            <person name="Kohler A."/>
            <person name="Sanchez-Garcia M."/>
            <person name="Morin E."/>
            <person name="Andreopoulos B."/>
            <person name="Barry K.W."/>
            <person name="Bonito G."/>
            <person name="Buee M."/>
            <person name="Carver A."/>
            <person name="Chen C."/>
            <person name="Cichocki N."/>
            <person name="Clum A."/>
            <person name="Culley D."/>
            <person name="Crous P.W."/>
            <person name="Fauchery L."/>
            <person name="Girlanda M."/>
            <person name="Hayes R.D."/>
            <person name="Keri Z."/>
            <person name="LaButti K."/>
            <person name="Lipzen A."/>
            <person name="Lombard V."/>
            <person name="Magnuson J."/>
            <person name="Maillard F."/>
            <person name="Murat C."/>
            <person name="Nolan M."/>
            <person name="Ohm R.A."/>
            <person name="Pangilinan J."/>
            <person name="Pereira M.F."/>
            <person name="Perotto S."/>
            <person name="Peter M."/>
            <person name="Pfister S."/>
            <person name="Riley R."/>
            <person name="Sitrit Y."/>
            <person name="Stielow J.B."/>
            <person name="Szollosi G."/>
            <person name="Zifcakova L."/>
            <person name="Stursova M."/>
            <person name="Spatafora J.W."/>
            <person name="Tedersoo L."/>
            <person name="Vaario L.M."/>
            <person name="Yamada A."/>
            <person name="Yan M."/>
            <person name="Wang P."/>
            <person name="Xu J."/>
            <person name="Bruns T."/>
            <person name="Baldrian P."/>
            <person name="Vilgalys R."/>
            <person name="Dunand C."/>
            <person name="Henrissat B."/>
            <person name="Grigoriev I.V."/>
            <person name="Hibbett D."/>
            <person name="Nagy L.G."/>
            <person name="Martin F.M."/>
        </authorList>
    </citation>
    <scope>NUCLEOTIDE SEQUENCE</scope>
    <source>
        <strain evidence="1">P2</strain>
    </source>
</reference>
<protein>
    <submittedName>
        <fullName evidence="1">Kinase-like protein</fullName>
    </submittedName>
</protein>
<accession>A0ACB6Z492</accession>
<dbReference type="EMBL" id="MU118145">
    <property type="protein sequence ID" value="KAF9644344.1"/>
    <property type="molecule type" value="Genomic_DNA"/>
</dbReference>
<keyword evidence="2" id="KW-1185">Reference proteome</keyword>
<evidence type="ECO:0000313" key="2">
    <source>
        <dbReference type="Proteomes" id="UP000886501"/>
    </source>
</evidence>
<proteinExistence type="predicted"/>
<comment type="caution">
    <text evidence="1">The sequence shown here is derived from an EMBL/GenBank/DDBJ whole genome shotgun (WGS) entry which is preliminary data.</text>
</comment>
<reference evidence="1" key="1">
    <citation type="submission" date="2019-10" db="EMBL/GenBank/DDBJ databases">
        <authorList>
            <consortium name="DOE Joint Genome Institute"/>
            <person name="Kuo A."/>
            <person name="Miyauchi S."/>
            <person name="Kiss E."/>
            <person name="Drula E."/>
            <person name="Kohler A."/>
            <person name="Sanchez-Garcia M."/>
            <person name="Andreopoulos B."/>
            <person name="Barry K.W."/>
            <person name="Bonito G."/>
            <person name="Buee M."/>
            <person name="Carver A."/>
            <person name="Chen C."/>
            <person name="Cichocki N."/>
            <person name="Clum A."/>
            <person name="Culley D."/>
            <person name="Crous P.W."/>
            <person name="Fauchery L."/>
            <person name="Girlanda M."/>
            <person name="Hayes R."/>
            <person name="Keri Z."/>
            <person name="Labutti K."/>
            <person name="Lipzen A."/>
            <person name="Lombard V."/>
            <person name="Magnuson J."/>
            <person name="Maillard F."/>
            <person name="Morin E."/>
            <person name="Murat C."/>
            <person name="Nolan M."/>
            <person name="Ohm R."/>
            <person name="Pangilinan J."/>
            <person name="Pereira M."/>
            <person name="Perotto S."/>
            <person name="Peter M."/>
            <person name="Riley R."/>
            <person name="Sitrit Y."/>
            <person name="Stielow B."/>
            <person name="Szollosi G."/>
            <person name="Zifcakova L."/>
            <person name="Stursova M."/>
            <person name="Spatafora J.W."/>
            <person name="Tedersoo L."/>
            <person name="Vaario L.-M."/>
            <person name="Yamada A."/>
            <person name="Yan M."/>
            <person name="Wang P."/>
            <person name="Xu J."/>
            <person name="Bruns T."/>
            <person name="Baldrian P."/>
            <person name="Vilgalys R."/>
            <person name="Henrissat B."/>
            <person name="Grigoriev I.V."/>
            <person name="Hibbett D."/>
            <person name="Nagy L.G."/>
            <person name="Martin F.M."/>
        </authorList>
    </citation>
    <scope>NUCLEOTIDE SEQUENCE</scope>
    <source>
        <strain evidence="1">P2</strain>
    </source>
</reference>
<name>A0ACB6Z492_THEGA</name>
<gene>
    <name evidence="1" type="ORF">BDM02DRAFT_987206</name>
</gene>
<dbReference type="Proteomes" id="UP000886501">
    <property type="component" value="Unassembled WGS sequence"/>
</dbReference>
<sequence length="356" mass="39477">MYRDFRPQHKLKAAEKQAFFVMLRRLAGTHGRLPDSIMITENIEVEGEIRASGGFADVRSGRYMGSLVAVKTLRVAAQDDLQKIRKQFCKEVILWSTLSHPNVLKLAGVQGDMEKGQLVTVSEWMAHGNIMEYIKKNHVNRLDLLHGAAQGLKYLHNAGLIHGDLKGANVLISNHTLPRACLADFGFMTMVLDPSQPMSCSTQLECSTVTFMPPELLAPSEFGIKDPVPTPQADVYAFGLVIYQVLIGEIPFRSAWQKDLGFSVVQGMRPAKPENASAVGFSGSLWDFVQRCWDGNMRLRPKVAEVVEHLERAAADWGGLMPPCVHAKDVTSASEEPISDSMNRCESVILNLPWYG</sequence>
<organism evidence="1 2">
    <name type="scientific">Thelephora ganbajun</name>
    <name type="common">Ganba fungus</name>
    <dbReference type="NCBI Taxonomy" id="370292"/>
    <lineage>
        <taxon>Eukaryota</taxon>
        <taxon>Fungi</taxon>
        <taxon>Dikarya</taxon>
        <taxon>Basidiomycota</taxon>
        <taxon>Agaricomycotina</taxon>
        <taxon>Agaricomycetes</taxon>
        <taxon>Thelephorales</taxon>
        <taxon>Thelephoraceae</taxon>
        <taxon>Thelephora</taxon>
    </lineage>
</organism>